<protein>
    <submittedName>
        <fullName evidence="1">Imm49 family immunity protein</fullName>
    </submittedName>
</protein>
<evidence type="ECO:0000313" key="1">
    <source>
        <dbReference type="EMBL" id="MEZ8208676.1"/>
    </source>
</evidence>
<sequence length="327" mass="37365">MYDFSQHYLPERLKESGALEGRPQDLIVQVHRRIETFNLLGNERYPFVMGRVAHNLVGYAVQCEIFGCAHNQVKWLLKEAVNAYRAHFNMERLPGKEVTFELFGQTRRAISEEKSHYTRDALWLNAVCLAELVCDKPALADLLACPTENFLNVGSISPVKTTVHFIDLFKAFFGREQDTEVKSDVFNRYNALAQPGVIASIDTELAETYAWFMKIPLFQLVGYLWGAQQESLEEIVQAAMQANYDYFSQIAPQPGQVTGPESLDLNDHYALLHIHILAFLRVIYLQRGEVVGIESPFLPLWLIKGEGPTLDELNQTMPKFDLSMFER</sequence>
<dbReference type="RefSeq" id="WP_371718500.1">
    <property type="nucleotide sequence ID" value="NZ_JBGOOF010000010.1"/>
</dbReference>
<proteinExistence type="predicted"/>
<dbReference type="InterPro" id="IPR029074">
    <property type="entry name" value="Imm49"/>
</dbReference>
<gene>
    <name evidence="1" type="ORF">ACED39_07790</name>
</gene>
<evidence type="ECO:0000313" key="2">
    <source>
        <dbReference type="Proteomes" id="UP001569151"/>
    </source>
</evidence>
<name>A0ABV4MGI1_9VIBR</name>
<dbReference type="Pfam" id="PF15575">
    <property type="entry name" value="Imm49"/>
    <property type="match status" value="1"/>
</dbReference>
<dbReference type="EMBL" id="JBGOOS010000008">
    <property type="protein sequence ID" value="MEZ8208676.1"/>
    <property type="molecule type" value="Genomic_DNA"/>
</dbReference>
<dbReference type="Proteomes" id="UP001569151">
    <property type="component" value="Unassembled WGS sequence"/>
</dbReference>
<accession>A0ABV4MGI1</accession>
<comment type="caution">
    <text evidence="1">The sequence shown here is derived from an EMBL/GenBank/DDBJ whole genome shotgun (WGS) entry which is preliminary data.</text>
</comment>
<keyword evidence="2" id="KW-1185">Reference proteome</keyword>
<organism evidence="1 2">
    <name type="scientific">Vibrio bivalvicida</name>
    <dbReference type="NCBI Taxonomy" id="1276888"/>
    <lineage>
        <taxon>Bacteria</taxon>
        <taxon>Pseudomonadati</taxon>
        <taxon>Pseudomonadota</taxon>
        <taxon>Gammaproteobacteria</taxon>
        <taxon>Vibrionales</taxon>
        <taxon>Vibrionaceae</taxon>
        <taxon>Vibrio</taxon>
        <taxon>Vibrio oreintalis group</taxon>
    </lineage>
</organism>
<reference evidence="1 2" key="1">
    <citation type="submission" date="2024-06" db="EMBL/GenBank/DDBJ databases">
        <authorList>
            <person name="Steensen K."/>
            <person name="Seneca J."/>
            <person name="Bartlau N."/>
            <person name="Yu A.X."/>
            <person name="Polz M.F."/>
        </authorList>
    </citation>
    <scope>NUCLEOTIDE SEQUENCE [LARGE SCALE GENOMIC DNA]</scope>
    <source>
        <strain evidence="1 2">1F146</strain>
    </source>
</reference>